<keyword evidence="5 9" id="KW-0064">Aspartyl protease</keyword>
<evidence type="ECO:0000313" key="12">
    <source>
        <dbReference type="EMBL" id="MCT8330869.1"/>
    </source>
</evidence>
<feature type="transmembrane region" description="Helical" evidence="9">
    <location>
        <begin position="89"/>
        <end position="110"/>
    </location>
</feature>
<dbReference type="PROSITE" id="PS00855">
    <property type="entry name" value="SPASE_II"/>
    <property type="match status" value="1"/>
</dbReference>
<comment type="similarity">
    <text evidence="1 9 11">Belongs to the peptidase A8 family.</text>
</comment>
<reference evidence="13" key="1">
    <citation type="submission" date="2023-07" db="EMBL/GenBank/DDBJ databases">
        <title>Defluviimonas sediminis sp. nov., isolated from mangrove sediment.</title>
        <authorList>
            <person name="Liu L."/>
            <person name="Li J."/>
            <person name="Huang Y."/>
            <person name="Pan J."/>
            <person name="Li M."/>
        </authorList>
    </citation>
    <scope>NUCLEOTIDE SEQUENCE [LARGE SCALE GENOMIC DNA]</scope>
    <source>
        <strain evidence="13">FT324</strain>
    </source>
</reference>
<comment type="catalytic activity">
    <reaction evidence="9 10">
        <text>Release of signal peptides from bacterial membrane prolipoproteins. Hydrolyzes -Xaa-Yaa-Zaa-|-(S,diacylglyceryl)Cys-, in which Xaa is hydrophobic (preferably Leu), and Yaa (Ala or Ser) and Zaa (Gly or Ala) have small, neutral side chains.</text>
        <dbReference type="EC" id="3.4.23.36"/>
    </reaction>
</comment>
<keyword evidence="3 9" id="KW-0645">Protease</keyword>
<comment type="subcellular location">
    <subcellularLocation>
        <location evidence="9">Cell membrane</location>
        <topology evidence="9">Multi-pass membrane protein</topology>
    </subcellularLocation>
</comment>
<accession>A0ABT2NSF5</accession>
<evidence type="ECO:0000256" key="2">
    <source>
        <dbReference type="ARBA" id="ARBA00022475"/>
    </source>
</evidence>
<dbReference type="EMBL" id="JAOCQF010000003">
    <property type="protein sequence ID" value="MCT8330869.1"/>
    <property type="molecule type" value="Genomic_DNA"/>
</dbReference>
<dbReference type="PANTHER" id="PTHR33695:SF1">
    <property type="entry name" value="LIPOPROTEIN SIGNAL PEPTIDASE"/>
    <property type="match status" value="1"/>
</dbReference>
<keyword evidence="2 9" id="KW-1003">Cell membrane</keyword>
<evidence type="ECO:0000256" key="7">
    <source>
        <dbReference type="ARBA" id="ARBA00022989"/>
    </source>
</evidence>
<dbReference type="Proteomes" id="UP001205601">
    <property type="component" value="Unassembled WGS sequence"/>
</dbReference>
<dbReference type="PRINTS" id="PR00781">
    <property type="entry name" value="LIPOSIGPTASE"/>
</dbReference>
<feature type="active site" evidence="9">
    <location>
        <position position="136"/>
    </location>
</feature>
<evidence type="ECO:0000256" key="4">
    <source>
        <dbReference type="ARBA" id="ARBA00022692"/>
    </source>
</evidence>
<evidence type="ECO:0000313" key="13">
    <source>
        <dbReference type="Proteomes" id="UP001205601"/>
    </source>
</evidence>
<keyword evidence="8 9" id="KW-0472">Membrane</keyword>
<dbReference type="EC" id="3.4.23.36" evidence="9"/>
<feature type="transmembrane region" description="Helical" evidence="9">
    <location>
        <begin position="62"/>
        <end position="82"/>
    </location>
</feature>
<comment type="pathway">
    <text evidence="9">Protein modification; lipoprotein biosynthesis (signal peptide cleavage).</text>
</comment>
<comment type="caution">
    <text evidence="12">The sequence shown here is derived from an EMBL/GenBank/DDBJ whole genome shotgun (WGS) entry which is preliminary data.</text>
</comment>
<keyword evidence="7 9" id="KW-1133">Transmembrane helix</keyword>
<protein>
    <recommendedName>
        <fullName evidence="9">Lipoprotein signal peptidase</fullName>
        <ecNumber evidence="9">3.4.23.36</ecNumber>
    </recommendedName>
    <alternativeName>
        <fullName evidence="9">Prolipoprotein signal peptidase</fullName>
    </alternativeName>
    <alternativeName>
        <fullName evidence="9">Signal peptidase II</fullName>
        <shortName evidence="9">SPase II</shortName>
    </alternativeName>
</protein>
<evidence type="ECO:0000256" key="9">
    <source>
        <dbReference type="HAMAP-Rule" id="MF_00161"/>
    </source>
</evidence>
<proteinExistence type="inferred from homology"/>
<dbReference type="RefSeq" id="WP_261496769.1">
    <property type="nucleotide sequence ID" value="NZ_JAOCQF010000003.1"/>
</dbReference>
<feature type="active site" evidence="9">
    <location>
        <position position="117"/>
    </location>
</feature>
<name>A0ABT2NSF5_9RHOB</name>
<evidence type="ECO:0000256" key="1">
    <source>
        <dbReference type="ARBA" id="ARBA00006139"/>
    </source>
</evidence>
<gene>
    <name evidence="9 12" type="primary">lspA</name>
    <name evidence="12" type="ORF">N5I32_15225</name>
</gene>
<dbReference type="InterPro" id="IPR001872">
    <property type="entry name" value="Peptidase_A8"/>
</dbReference>
<dbReference type="PANTHER" id="PTHR33695">
    <property type="entry name" value="LIPOPROTEIN SIGNAL PEPTIDASE"/>
    <property type="match status" value="1"/>
</dbReference>
<comment type="caution">
    <text evidence="9">Lacks conserved residue(s) required for the propagation of feature annotation.</text>
</comment>
<keyword evidence="13" id="KW-1185">Reference proteome</keyword>
<dbReference type="NCBIfam" id="TIGR00077">
    <property type="entry name" value="lspA"/>
    <property type="match status" value="1"/>
</dbReference>
<evidence type="ECO:0000256" key="3">
    <source>
        <dbReference type="ARBA" id="ARBA00022670"/>
    </source>
</evidence>
<organism evidence="12 13">
    <name type="scientific">Albidovulum sediminis</name>
    <dbReference type="NCBI Taxonomy" id="3066345"/>
    <lineage>
        <taxon>Bacteria</taxon>
        <taxon>Pseudomonadati</taxon>
        <taxon>Pseudomonadota</taxon>
        <taxon>Alphaproteobacteria</taxon>
        <taxon>Rhodobacterales</taxon>
        <taxon>Paracoccaceae</taxon>
        <taxon>Albidovulum</taxon>
    </lineage>
</organism>
<dbReference type="GO" id="GO:0004190">
    <property type="term" value="F:aspartic-type endopeptidase activity"/>
    <property type="evidence" value="ECO:0007669"/>
    <property type="project" value="UniProtKB-EC"/>
</dbReference>
<keyword evidence="6 9" id="KW-0378">Hydrolase</keyword>
<comment type="function">
    <text evidence="9 10">This protein specifically catalyzes the removal of signal peptides from prolipoproteins.</text>
</comment>
<evidence type="ECO:0000256" key="6">
    <source>
        <dbReference type="ARBA" id="ARBA00022801"/>
    </source>
</evidence>
<keyword evidence="4 9" id="KW-0812">Transmembrane</keyword>
<dbReference type="HAMAP" id="MF_00161">
    <property type="entry name" value="LspA"/>
    <property type="match status" value="1"/>
</dbReference>
<evidence type="ECO:0000256" key="10">
    <source>
        <dbReference type="RuleBase" id="RU000594"/>
    </source>
</evidence>
<dbReference type="Pfam" id="PF01252">
    <property type="entry name" value="Peptidase_A8"/>
    <property type="match status" value="1"/>
</dbReference>
<evidence type="ECO:0000256" key="8">
    <source>
        <dbReference type="ARBA" id="ARBA00023136"/>
    </source>
</evidence>
<sequence length="156" mass="16764">MRPVIVTAAAILLADQASKWLVVETMDLRTLGRIDVLPPFLTFRMAWNEGINFGLLASGSDLTRWFLIALAAAISAWVWTWVRKPGHGAGARVCAGLLIGGAVGNVIDRLRYGAVADFLNMSVPGIENPYSFNVADISIFAGALGLVFFTGQDKTP</sequence>
<evidence type="ECO:0000256" key="5">
    <source>
        <dbReference type="ARBA" id="ARBA00022750"/>
    </source>
</evidence>
<evidence type="ECO:0000256" key="11">
    <source>
        <dbReference type="RuleBase" id="RU004181"/>
    </source>
</evidence>
<feature type="transmembrane region" description="Helical" evidence="9">
    <location>
        <begin position="130"/>
        <end position="149"/>
    </location>
</feature>